<organism evidence="2 3">
    <name type="scientific">Stylosanthes scabra</name>
    <dbReference type="NCBI Taxonomy" id="79078"/>
    <lineage>
        <taxon>Eukaryota</taxon>
        <taxon>Viridiplantae</taxon>
        <taxon>Streptophyta</taxon>
        <taxon>Embryophyta</taxon>
        <taxon>Tracheophyta</taxon>
        <taxon>Spermatophyta</taxon>
        <taxon>Magnoliopsida</taxon>
        <taxon>eudicotyledons</taxon>
        <taxon>Gunneridae</taxon>
        <taxon>Pentapetalae</taxon>
        <taxon>rosids</taxon>
        <taxon>fabids</taxon>
        <taxon>Fabales</taxon>
        <taxon>Fabaceae</taxon>
        <taxon>Papilionoideae</taxon>
        <taxon>50 kb inversion clade</taxon>
        <taxon>dalbergioids sensu lato</taxon>
        <taxon>Dalbergieae</taxon>
        <taxon>Pterocarpus clade</taxon>
        <taxon>Stylosanthes</taxon>
    </lineage>
</organism>
<gene>
    <name evidence="2" type="ORF">PIB30_056881</name>
</gene>
<accession>A0ABU6VKL0</accession>
<name>A0ABU6VKL0_9FABA</name>
<feature type="region of interest" description="Disordered" evidence="1">
    <location>
        <begin position="136"/>
        <end position="155"/>
    </location>
</feature>
<feature type="region of interest" description="Disordered" evidence="1">
    <location>
        <begin position="36"/>
        <end position="93"/>
    </location>
</feature>
<sequence>MAKGGSWSVNPHGNHTHSSWYYLRSGALASLAPKLRKDFRHHTSPQPIATDSQEAAPTPQVKADSSHAPKPDSLPRKLRRFPSPGMAKRGIFKPGNNACTQEISNVIKLMLNESWIMYSEIPADVKKRWRSLHGSKKRNGISRRPMTTRRGGATNRSCRISGLTVNKVNRASSKGNYLYNGGSTMIPKTRARMTRSLDCPPTKAELFRETHTRKCDKHIVEKRADYLLTEFSANFKQATQRAQEEGDESAGTVDPNVVWHQTLSEPYKNWVYGAEGFFAPPAMEVPLPLQPSLRQALLRRLRLDLRDHVQNLTQSLENQGQVLQQHIYEVWRLNDTLAQNAWAEEHLRRMEEMQRQMATFYNPLRPGNSTLGGSGPSTTPPLPRRPSLQQPDHPPIDDDDDYEDA</sequence>
<reference evidence="2 3" key="1">
    <citation type="journal article" date="2023" name="Plants (Basel)">
        <title>Bridging the Gap: Combining Genomics and Transcriptomics Approaches to Understand Stylosanthes scabra, an Orphan Legume from the Brazilian Caatinga.</title>
        <authorList>
            <person name="Ferreira-Neto J.R.C."/>
            <person name="da Silva M.D."/>
            <person name="Binneck E."/>
            <person name="de Melo N.F."/>
            <person name="da Silva R.H."/>
            <person name="de Melo A.L.T.M."/>
            <person name="Pandolfi V."/>
            <person name="Bustamante F.O."/>
            <person name="Brasileiro-Vidal A.C."/>
            <person name="Benko-Iseppon A.M."/>
        </authorList>
    </citation>
    <scope>NUCLEOTIDE SEQUENCE [LARGE SCALE GENOMIC DNA]</scope>
    <source>
        <tissue evidence="2">Leaves</tissue>
    </source>
</reference>
<dbReference type="Proteomes" id="UP001341840">
    <property type="component" value="Unassembled WGS sequence"/>
</dbReference>
<keyword evidence="3" id="KW-1185">Reference proteome</keyword>
<feature type="compositionally biased region" description="Basic and acidic residues" evidence="1">
    <location>
        <begin position="64"/>
        <end position="75"/>
    </location>
</feature>
<dbReference type="Pfam" id="PF03004">
    <property type="entry name" value="Transposase_24"/>
    <property type="match status" value="1"/>
</dbReference>
<comment type="caution">
    <text evidence="2">The sequence shown here is derived from an EMBL/GenBank/DDBJ whole genome shotgun (WGS) entry which is preliminary data.</text>
</comment>
<dbReference type="InterPro" id="IPR004252">
    <property type="entry name" value="Probable_transposase_24"/>
</dbReference>
<feature type="compositionally biased region" description="Polar residues" evidence="1">
    <location>
        <begin position="44"/>
        <end position="55"/>
    </location>
</feature>
<evidence type="ECO:0000313" key="3">
    <source>
        <dbReference type="Proteomes" id="UP001341840"/>
    </source>
</evidence>
<dbReference type="EMBL" id="JASCZI010151494">
    <property type="protein sequence ID" value="MED6173188.1"/>
    <property type="molecule type" value="Genomic_DNA"/>
</dbReference>
<feature type="region of interest" description="Disordered" evidence="1">
    <location>
        <begin position="362"/>
        <end position="405"/>
    </location>
</feature>
<evidence type="ECO:0000256" key="1">
    <source>
        <dbReference type="SAM" id="MobiDB-lite"/>
    </source>
</evidence>
<proteinExistence type="predicted"/>
<evidence type="ECO:0000313" key="2">
    <source>
        <dbReference type="EMBL" id="MED6173188.1"/>
    </source>
</evidence>
<protein>
    <submittedName>
        <fullName evidence="2">Uncharacterized protein</fullName>
    </submittedName>
</protein>